<gene>
    <name evidence="2" type="ORF">DTO57_07045</name>
</gene>
<accession>A0A367Y202</accession>
<keyword evidence="3" id="KW-1185">Reference proteome</keyword>
<dbReference type="RefSeq" id="WP_114117517.1">
    <property type="nucleotide sequence ID" value="NZ_KZ848474.1"/>
</dbReference>
<protein>
    <recommendedName>
        <fullName evidence="4">DUF3618 domain-containing protein</fullName>
    </recommendedName>
</protein>
<comment type="caution">
    <text evidence="2">The sequence shown here is derived from an EMBL/GenBank/DDBJ whole genome shotgun (WGS) entry which is preliminary data.</text>
</comment>
<name>A0A367Y202_9MICO</name>
<keyword evidence="1" id="KW-1133">Transmembrane helix</keyword>
<dbReference type="Proteomes" id="UP000253508">
    <property type="component" value="Unassembled WGS sequence"/>
</dbReference>
<dbReference type="EMBL" id="QORO01000002">
    <property type="protein sequence ID" value="RCK59903.1"/>
    <property type="molecule type" value="Genomic_DNA"/>
</dbReference>
<keyword evidence="1" id="KW-0812">Transmembrane</keyword>
<keyword evidence="1" id="KW-0472">Membrane</keyword>
<evidence type="ECO:0000313" key="2">
    <source>
        <dbReference type="EMBL" id="RCK59903.1"/>
    </source>
</evidence>
<proteinExistence type="predicted"/>
<evidence type="ECO:0000313" key="3">
    <source>
        <dbReference type="Proteomes" id="UP000253508"/>
    </source>
</evidence>
<evidence type="ECO:0000256" key="1">
    <source>
        <dbReference type="SAM" id="Phobius"/>
    </source>
</evidence>
<organism evidence="2 3">
    <name type="scientific">Microbacterium sorbitolivorans</name>
    <dbReference type="NCBI Taxonomy" id="1867410"/>
    <lineage>
        <taxon>Bacteria</taxon>
        <taxon>Bacillati</taxon>
        <taxon>Actinomycetota</taxon>
        <taxon>Actinomycetes</taxon>
        <taxon>Micrococcales</taxon>
        <taxon>Microbacteriaceae</taxon>
        <taxon>Microbacterium</taxon>
    </lineage>
</organism>
<reference evidence="2 3" key="1">
    <citation type="submission" date="2018-07" db="EMBL/GenBank/DDBJ databases">
        <title>Microbacterium endoborsara sp. nov., a novel actinobacterium isolated from Borszczowia aralocaspica.</title>
        <authorList>
            <person name="An D."/>
        </authorList>
    </citation>
    <scope>NUCLEOTIDE SEQUENCE [LARGE SCALE GENOMIC DNA]</scope>
    <source>
        <strain evidence="2 3">C1.15228</strain>
    </source>
</reference>
<dbReference type="AlphaFoldDB" id="A0A367Y202"/>
<dbReference type="OrthoDB" id="5076906at2"/>
<feature type="transmembrane region" description="Helical" evidence="1">
    <location>
        <begin position="62"/>
        <end position="83"/>
    </location>
</feature>
<evidence type="ECO:0008006" key="4">
    <source>
        <dbReference type="Google" id="ProtNLM"/>
    </source>
</evidence>
<sequence>MSSEHAPTVVPSGINDPVQLARAELKAALAAIEIKANYPKRISEASSRIAAKARTIAEKKPVVALTGIIVGSAALGTAVWGIARSISR</sequence>